<comment type="caution">
    <text evidence="2">The sequence shown here is derived from an EMBL/GenBank/DDBJ whole genome shotgun (WGS) entry which is preliminary data.</text>
</comment>
<accession>A0A437AIS0</accession>
<evidence type="ECO:0000313" key="2">
    <source>
        <dbReference type="EMBL" id="RVD91073.1"/>
    </source>
</evidence>
<dbReference type="AlphaFoldDB" id="A0A437AIS0"/>
<feature type="signal peptide" evidence="1">
    <location>
        <begin position="1"/>
        <end position="17"/>
    </location>
</feature>
<organism evidence="2 3">
    <name type="scientific">Tubulinosema ratisbonensis</name>
    <dbReference type="NCBI Taxonomy" id="291195"/>
    <lineage>
        <taxon>Eukaryota</taxon>
        <taxon>Fungi</taxon>
        <taxon>Fungi incertae sedis</taxon>
        <taxon>Microsporidia</taxon>
        <taxon>Tubulinosematoidea</taxon>
        <taxon>Tubulinosematidae</taxon>
        <taxon>Tubulinosema</taxon>
    </lineage>
</organism>
<evidence type="ECO:0000256" key="1">
    <source>
        <dbReference type="SAM" id="SignalP"/>
    </source>
</evidence>
<feature type="chain" id="PRO_5019525760" evidence="1">
    <location>
        <begin position="18"/>
        <end position="248"/>
    </location>
</feature>
<gene>
    <name evidence="2" type="ORF">TUBRATIS_24940</name>
</gene>
<proteinExistence type="predicted"/>
<keyword evidence="1" id="KW-0732">Signal</keyword>
<keyword evidence="3" id="KW-1185">Reference proteome</keyword>
<dbReference type="VEuPathDB" id="MicrosporidiaDB:TUBRATIS_24940"/>
<evidence type="ECO:0000313" key="3">
    <source>
        <dbReference type="Proteomes" id="UP000282876"/>
    </source>
</evidence>
<dbReference type="EMBL" id="RCSS01000656">
    <property type="protein sequence ID" value="RVD91073.1"/>
    <property type="molecule type" value="Genomic_DNA"/>
</dbReference>
<reference evidence="2 3" key="1">
    <citation type="submission" date="2018-10" db="EMBL/GenBank/DDBJ databases">
        <title>Draft genome sequence of the microsporidian Tubulinosema ratisbonensis.</title>
        <authorList>
            <person name="Polonais V."/>
            <person name="Peyretaillade E."/>
            <person name="Niehus S."/>
            <person name="Wawrzyniak I."/>
            <person name="Franchet A."/>
            <person name="Gaspin C."/>
            <person name="Reichstadt M."/>
            <person name="Belser C."/>
            <person name="Labadie K."/>
            <person name="Delbac F."/>
            <person name="Ferrandon D."/>
        </authorList>
    </citation>
    <scope>NUCLEOTIDE SEQUENCE [LARGE SCALE GENOMIC DNA]</scope>
    <source>
        <strain evidence="2 3">Franzen</strain>
    </source>
</reference>
<name>A0A437AIS0_9MICR</name>
<sequence length="248" mass="28778">MICYLNFVFLIISDVRCAESKEKLEENSRANNRLSGVMIPDFLQITTFSPESKLELAKENPRTPAIFVKNVLRFLKDTYWDKLKKFPNESEVIRVINILFDSISDFYELIFLICNIMINTDGFTTLSQTNFFTTDPNIGTSRGLLLIAGRENYRLLSILTQNQIFATNPETLTTLSPLATNACIVYWNYLKEKSNKENPLLCLDSESGLRLLYPEWASESAEKENFKAFSFVRIRYYDNFFDYLCGFK</sequence>
<protein>
    <submittedName>
        <fullName evidence="2">Uncharacterized protein</fullName>
    </submittedName>
</protein>
<dbReference type="Proteomes" id="UP000282876">
    <property type="component" value="Unassembled WGS sequence"/>
</dbReference>